<evidence type="ECO:0000256" key="8">
    <source>
        <dbReference type="SAM" id="Phobius"/>
    </source>
</evidence>
<feature type="transmembrane region" description="Helical" evidence="8">
    <location>
        <begin position="300"/>
        <end position="318"/>
    </location>
</feature>
<name>A0AA41XCL9_9BACI</name>
<feature type="transmembrane region" description="Helical" evidence="8">
    <location>
        <begin position="107"/>
        <end position="130"/>
    </location>
</feature>
<dbReference type="PANTHER" id="PTHR34975:SF2">
    <property type="entry name" value="SPORE GERMINATION PROTEIN A2"/>
    <property type="match status" value="1"/>
</dbReference>
<comment type="caution">
    <text evidence="9">The sequence shown here is derived from an EMBL/GenBank/DDBJ whole genome shotgun (WGS) entry which is preliminary data.</text>
</comment>
<keyword evidence="10" id="KW-1185">Reference proteome</keyword>
<comment type="subcellular location">
    <subcellularLocation>
        <location evidence="1">Membrane</location>
        <topology evidence="1">Multi-pass membrane protein</topology>
    </subcellularLocation>
</comment>
<keyword evidence="5 8" id="KW-0812">Transmembrane</keyword>
<feature type="transmembrane region" description="Helical" evidence="8">
    <location>
        <begin position="139"/>
        <end position="162"/>
    </location>
</feature>
<dbReference type="GO" id="GO:0016020">
    <property type="term" value="C:membrane"/>
    <property type="evidence" value="ECO:0007669"/>
    <property type="project" value="UniProtKB-SubCell"/>
</dbReference>
<comment type="similarity">
    <text evidence="2">Belongs to the amino acid-polyamine-organocation (APC) superfamily. Spore germination protein (SGP) (TC 2.A.3.9) family.</text>
</comment>
<evidence type="ECO:0000256" key="6">
    <source>
        <dbReference type="ARBA" id="ARBA00022989"/>
    </source>
</evidence>
<keyword evidence="7 8" id="KW-0472">Membrane</keyword>
<feature type="transmembrane region" description="Helical" evidence="8">
    <location>
        <begin position="213"/>
        <end position="233"/>
    </location>
</feature>
<keyword evidence="6 8" id="KW-1133">Transmembrane helix</keyword>
<dbReference type="AlphaFoldDB" id="A0AA41XCL9"/>
<evidence type="ECO:0000256" key="7">
    <source>
        <dbReference type="ARBA" id="ARBA00023136"/>
    </source>
</evidence>
<dbReference type="NCBIfam" id="TIGR00912">
    <property type="entry name" value="2A0309"/>
    <property type="match status" value="1"/>
</dbReference>
<evidence type="ECO:0000256" key="3">
    <source>
        <dbReference type="ARBA" id="ARBA00022448"/>
    </source>
</evidence>
<organism evidence="9 10">
    <name type="scientific">Ectobacillus ponti</name>
    <dbReference type="NCBI Taxonomy" id="2961894"/>
    <lineage>
        <taxon>Bacteria</taxon>
        <taxon>Bacillati</taxon>
        <taxon>Bacillota</taxon>
        <taxon>Bacilli</taxon>
        <taxon>Bacillales</taxon>
        <taxon>Bacillaceae</taxon>
        <taxon>Ectobacillus</taxon>
    </lineage>
</organism>
<dbReference type="RefSeq" id="WP_254760371.1">
    <property type="nucleotide sequence ID" value="NZ_JANCLT010000011.1"/>
</dbReference>
<dbReference type="Pfam" id="PF03845">
    <property type="entry name" value="Spore_permease"/>
    <property type="match status" value="1"/>
</dbReference>
<keyword evidence="3" id="KW-0813">Transport</keyword>
<dbReference type="PANTHER" id="PTHR34975">
    <property type="entry name" value="SPORE GERMINATION PROTEIN A2"/>
    <property type="match status" value="1"/>
</dbReference>
<protein>
    <submittedName>
        <fullName evidence="9">Endospore germination permease</fullName>
    </submittedName>
</protein>
<sequence>MNQETISLFSLALMLIGSTGVSNHVIIIPMLLDASGRDAWLSILLSGFSLLFFIPLLLLIKARMNGERLLPWLQDRAGRPISYVFLAVFILYLFSLSVIVLKETMTFLSFYLPMTPKLFIGVLLAGVCLYNTRHGISSVAWTSGILMPLVILLGFFVATANIPHKDFAYIKPYLEHGFRPVVNGLIYPISGYVELCFVLLLQQHTKKPIRSSFLICVGGVFLVLTLGPTIGAITEFGPFVAARQRYPAFEEWRLVAIGRYIEHVDFLSVYQWLTGAFIRLSLLLFLITDLLPAMNKRKKTGLQMLLLLAITTLSTWSIRDSGFYWFVSSIFIPYSTGCMCLLIVLLALLSVRKKEEKLRGSMG</sequence>
<evidence type="ECO:0000256" key="5">
    <source>
        <dbReference type="ARBA" id="ARBA00022692"/>
    </source>
</evidence>
<evidence type="ECO:0000313" key="9">
    <source>
        <dbReference type="EMBL" id="MCP8970455.1"/>
    </source>
</evidence>
<feature type="transmembrane region" description="Helical" evidence="8">
    <location>
        <begin position="324"/>
        <end position="349"/>
    </location>
</feature>
<feature type="transmembrane region" description="Helical" evidence="8">
    <location>
        <begin position="269"/>
        <end position="288"/>
    </location>
</feature>
<keyword evidence="4" id="KW-0309">Germination</keyword>
<dbReference type="EMBL" id="JANCLT010000011">
    <property type="protein sequence ID" value="MCP8970455.1"/>
    <property type="molecule type" value="Genomic_DNA"/>
</dbReference>
<reference evidence="9" key="1">
    <citation type="submission" date="2022-07" db="EMBL/GenBank/DDBJ databases">
        <authorList>
            <person name="Li W.-J."/>
            <person name="Deng Q.-Q."/>
        </authorList>
    </citation>
    <scope>NUCLEOTIDE SEQUENCE</scope>
    <source>
        <strain evidence="9">SYSU M60031</strain>
    </source>
</reference>
<dbReference type="GO" id="GO:0009847">
    <property type="term" value="P:spore germination"/>
    <property type="evidence" value="ECO:0007669"/>
    <property type="project" value="InterPro"/>
</dbReference>
<feature type="transmembrane region" description="Helical" evidence="8">
    <location>
        <begin position="81"/>
        <end position="101"/>
    </location>
</feature>
<feature type="transmembrane region" description="Helical" evidence="8">
    <location>
        <begin position="182"/>
        <end position="201"/>
    </location>
</feature>
<dbReference type="InterPro" id="IPR004761">
    <property type="entry name" value="Spore_GerAB"/>
</dbReference>
<evidence type="ECO:0000256" key="4">
    <source>
        <dbReference type="ARBA" id="ARBA00022544"/>
    </source>
</evidence>
<proteinExistence type="inferred from homology"/>
<evidence type="ECO:0000313" key="10">
    <source>
        <dbReference type="Proteomes" id="UP001156102"/>
    </source>
</evidence>
<evidence type="ECO:0000256" key="1">
    <source>
        <dbReference type="ARBA" id="ARBA00004141"/>
    </source>
</evidence>
<gene>
    <name evidence="9" type="ORF">NK662_18210</name>
</gene>
<feature type="transmembrane region" description="Helical" evidence="8">
    <location>
        <begin position="39"/>
        <end position="60"/>
    </location>
</feature>
<evidence type="ECO:0000256" key="2">
    <source>
        <dbReference type="ARBA" id="ARBA00007998"/>
    </source>
</evidence>
<accession>A0AA41XCL9</accession>
<dbReference type="Proteomes" id="UP001156102">
    <property type="component" value="Unassembled WGS sequence"/>
</dbReference>